<reference evidence="1 2" key="1">
    <citation type="journal article" date="2019" name="Sci. Rep.">
        <title>Orb-weaving spider Araneus ventricosus genome elucidates the spidroin gene catalogue.</title>
        <authorList>
            <person name="Kono N."/>
            <person name="Nakamura H."/>
            <person name="Ohtoshi R."/>
            <person name="Moran D.A.P."/>
            <person name="Shinohara A."/>
            <person name="Yoshida Y."/>
            <person name="Fujiwara M."/>
            <person name="Mori M."/>
            <person name="Tomita M."/>
            <person name="Arakawa K."/>
        </authorList>
    </citation>
    <scope>NUCLEOTIDE SEQUENCE [LARGE SCALE GENOMIC DNA]</scope>
</reference>
<gene>
    <name evidence="1" type="ORF">AVEN_68849_1</name>
</gene>
<keyword evidence="2" id="KW-1185">Reference proteome</keyword>
<name>A0A4Y2C5Y8_ARAVE</name>
<protein>
    <submittedName>
        <fullName evidence="1">Uncharacterized protein</fullName>
    </submittedName>
</protein>
<evidence type="ECO:0000313" key="1">
    <source>
        <dbReference type="EMBL" id="GBL99589.1"/>
    </source>
</evidence>
<evidence type="ECO:0000313" key="2">
    <source>
        <dbReference type="Proteomes" id="UP000499080"/>
    </source>
</evidence>
<comment type="caution">
    <text evidence="1">The sequence shown here is derived from an EMBL/GenBank/DDBJ whole genome shotgun (WGS) entry which is preliminary data.</text>
</comment>
<dbReference type="EMBL" id="BGPR01000149">
    <property type="protein sequence ID" value="GBL99589.1"/>
    <property type="molecule type" value="Genomic_DNA"/>
</dbReference>
<dbReference type="Proteomes" id="UP000499080">
    <property type="component" value="Unassembled WGS sequence"/>
</dbReference>
<dbReference type="AlphaFoldDB" id="A0A4Y2C5Y8"/>
<sequence length="160" mass="18849">MSNPLLPTALWNVNDQRHGTNNAVKGWNSILNRMIRRQQPNVKILVKCLKDEANNISYVIRSRELGEFGVKRKKKCVQLDQRLENIMKDFEIFEKMSHGIKSRCKDRLEINKLCYNNPQKNNQQNKKLEKDKDLVYQVCNHLNRQSRRQCFVSPKPGLKA</sequence>
<dbReference type="OrthoDB" id="6432522at2759"/>
<organism evidence="1 2">
    <name type="scientific">Araneus ventricosus</name>
    <name type="common">Orbweaver spider</name>
    <name type="synonym">Epeira ventricosa</name>
    <dbReference type="NCBI Taxonomy" id="182803"/>
    <lineage>
        <taxon>Eukaryota</taxon>
        <taxon>Metazoa</taxon>
        <taxon>Ecdysozoa</taxon>
        <taxon>Arthropoda</taxon>
        <taxon>Chelicerata</taxon>
        <taxon>Arachnida</taxon>
        <taxon>Araneae</taxon>
        <taxon>Araneomorphae</taxon>
        <taxon>Entelegynae</taxon>
        <taxon>Araneoidea</taxon>
        <taxon>Araneidae</taxon>
        <taxon>Araneus</taxon>
    </lineage>
</organism>
<proteinExistence type="predicted"/>
<accession>A0A4Y2C5Y8</accession>